<organism evidence="2 3">
    <name type="scientific">Paenibacillus uliginis N3/975</name>
    <dbReference type="NCBI Taxonomy" id="1313296"/>
    <lineage>
        <taxon>Bacteria</taxon>
        <taxon>Bacillati</taxon>
        <taxon>Bacillota</taxon>
        <taxon>Bacilli</taxon>
        <taxon>Bacillales</taxon>
        <taxon>Paenibacillaceae</taxon>
        <taxon>Paenibacillus</taxon>
    </lineage>
</organism>
<evidence type="ECO:0000313" key="3">
    <source>
        <dbReference type="Proteomes" id="UP000192940"/>
    </source>
</evidence>
<dbReference type="Gene3D" id="3.90.1300.10">
    <property type="entry name" value="Amidase signature (AS) domain"/>
    <property type="match status" value="1"/>
</dbReference>
<dbReference type="AlphaFoldDB" id="A0A1X7HAV2"/>
<dbReference type="Pfam" id="PF01425">
    <property type="entry name" value="Amidase"/>
    <property type="match status" value="1"/>
</dbReference>
<accession>A0A1X7HAV2</accession>
<sequence>MLLDKETWIVEATITDMQQAMGNGWITSEEIVQLYIDRIDQYDPKLRSILEVNPDAAEIARSLDMERREKGSRGKLHGIPIVLKDNIDTGDRMHTSAGSLALADSYASEDSFVAAKLRSAGAVLLGKANMTEWANFMSTTMWAGYSSRGGLVLNPYGPGDLFIGGSSSGPAAAAAANLCAAAIGTETSGSIISPASQTCLVGIKPTVGLVSRTGIIPITYTQDSPGPMTRTVSDAAIILSALTGVDDRDEKTLASAVHVNQDYTAYLDEDYLKQARIGIPRHYYKDLDKDRLEVIEAAIEVLKEQGATIIDPVDLPSQETQWDSVVLKYEFKKYLNDYLGKLEKSIPVHSLADVIAFNEEHADKALKYGQNLMIMCEETNGTLTEQEYLDSIKQNLELAGEQGIDFVLREYQLDAIMFLGDEDCNDLAAQMGYPAITVPGGYAQEGVVTSDGYNTKGPQGVTFVGTAFSEPTLFKLAYGYEQATKHRKPPVMDPSC</sequence>
<evidence type="ECO:0000259" key="1">
    <source>
        <dbReference type="Pfam" id="PF01425"/>
    </source>
</evidence>
<gene>
    <name evidence="2" type="ORF">SAMN05661091_2256</name>
</gene>
<dbReference type="STRING" id="1313296.SAMN05661091_2256"/>
<dbReference type="InterPro" id="IPR023631">
    <property type="entry name" value="Amidase_dom"/>
</dbReference>
<dbReference type="Proteomes" id="UP000192940">
    <property type="component" value="Chromosome I"/>
</dbReference>
<keyword evidence="3" id="KW-1185">Reference proteome</keyword>
<dbReference type="NCBIfam" id="NF005300">
    <property type="entry name" value="PRK06828.1"/>
    <property type="match status" value="1"/>
</dbReference>
<name>A0A1X7HAV2_9BACL</name>
<proteinExistence type="predicted"/>
<dbReference type="PANTHER" id="PTHR42678">
    <property type="entry name" value="AMIDASE"/>
    <property type="match status" value="1"/>
</dbReference>
<feature type="domain" description="Amidase" evidence="1">
    <location>
        <begin position="30"/>
        <end position="418"/>
    </location>
</feature>
<protein>
    <submittedName>
        <fullName evidence="2">Amidase</fullName>
    </submittedName>
</protein>
<dbReference type="RefSeq" id="WP_208919262.1">
    <property type="nucleotide sequence ID" value="NZ_LT840184.1"/>
</dbReference>
<dbReference type="EMBL" id="LT840184">
    <property type="protein sequence ID" value="SMF82872.1"/>
    <property type="molecule type" value="Genomic_DNA"/>
</dbReference>
<dbReference type="PANTHER" id="PTHR42678:SF34">
    <property type="entry name" value="OS04G0183300 PROTEIN"/>
    <property type="match status" value="1"/>
</dbReference>
<dbReference type="SUPFAM" id="SSF75304">
    <property type="entry name" value="Amidase signature (AS) enzymes"/>
    <property type="match status" value="1"/>
</dbReference>
<reference evidence="2 3" key="1">
    <citation type="submission" date="2017-04" db="EMBL/GenBank/DDBJ databases">
        <authorList>
            <person name="Afonso C.L."/>
            <person name="Miller P.J."/>
            <person name="Scott M.A."/>
            <person name="Spackman E."/>
            <person name="Goraichik I."/>
            <person name="Dimitrov K.M."/>
            <person name="Suarez D.L."/>
            <person name="Swayne D.E."/>
        </authorList>
    </citation>
    <scope>NUCLEOTIDE SEQUENCE [LARGE SCALE GENOMIC DNA]</scope>
    <source>
        <strain evidence="2 3">N3/975</strain>
    </source>
</reference>
<evidence type="ECO:0000313" key="2">
    <source>
        <dbReference type="EMBL" id="SMF82872.1"/>
    </source>
</evidence>
<dbReference type="InterPro" id="IPR036928">
    <property type="entry name" value="AS_sf"/>
</dbReference>